<sequence>MARHRQDGIKIIRFVRDRYRTFNQLIVILIKNKCQNGGCDGKCDNYFSF</sequence>
<dbReference type="KEGG" id="sry:M621_21760"/>
<dbReference type="AlphaFoldDB" id="S4YR96"/>
<dbReference type="HOGENOM" id="CLU_3140608_0_0_6"/>
<accession>S4YR96</accession>
<proteinExistence type="predicted"/>
<reference evidence="1 2" key="1">
    <citation type="journal article" date="2013" name="Genome Announc.">
        <title>Genome Sequence of Serratia plymuthica Strain S13, an Endophyte with Germination- and Plant-Growth-Promoting Activity from the Flower of Styrian Oil Pumpkin.</title>
        <authorList>
            <person name="Muller H."/>
            <person name="Furnkranz M."/>
            <person name="Grube M."/>
            <person name="Berg G."/>
        </authorList>
    </citation>
    <scope>NUCLEOTIDE SEQUENCE [LARGE SCALE GENOMIC DNA]</scope>
    <source>
        <strain evidence="1">S13</strain>
    </source>
</reference>
<name>S4YR96_SERPL</name>
<protein>
    <submittedName>
        <fullName evidence="1">Uncharacterized protein</fullName>
    </submittedName>
</protein>
<evidence type="ECO:0000313" key="1">
    <source>
        <dbReference type="EMBL" id="AGP47349.1"/>
    </source>
</evidence>
<gene>
    <name evidence="1" type="ORF">M621_21760</name>
</gene>
<dbReference type="EMBL" id="CP006566">
    <property type="protein sequence ID" value="AGP47349.1"/>
    <property type="molecule type" value="Genomic_DNA"/>
</dbReference>
<dbReference type="Proteomes" id="UP000014900">
    <property type="component" value="Chromosome"/>
</dbReference>
<organism evidence="1 2">
    <name type="scientific">Serratia plymuthica S13</name>
    <dbReference type="NCBI Taxonomy" id="1348660"/>
    <lineage>
        <taxon>Bacteria</taxon>
        <taxon>Pseudomonadati</taxon>
        <taxon>Pseudomonadota</taxon>
        <taxon>Gammaproteobacteria</taxon>
        <taxon>Enterobacterales</taxon>
        <taxon>Yersiniaceae</taxon>
        <taxon>Serratia</taxon>
    </lineage>
</organism>
<evidence type="ECO:0000313" key="2">
    <source>
        <dbReference type="Proteomes" id="UP000014900"/>
    </source>
</evidence>